<sequence>MYKIGDISKLAHVSKRTVDYYTQLGLLEAERSASNHRYYTEDAINDIHMIMKYKAQHFTLDEIKEKLALKKTLNNDTVYKSLENLSEHMKLLDEDFVQLQALIDCLDTRHLRYLNKKINTEGKALLQSWTLFLKEMT</sequence>
<keyword evidence="1" id="KW-0238">DNA-binding</keyword>
<dbReference type="InterPro" id="IPR000551">
    <property type="entry name" value="MerR-type_HTH_dom"/>
</dbReference>
<dbReference type="InterPro" id="IPR009061">
    <property type="entry name" value="DNA-bd_dom_put_sf"/>
</dbReference>
<keyword evidence="4" id="KW-1185">Reference proteome</keyword>
<dbReference type="GO" id="GO:0003677">
    <property type="term" value="F:DNA binding"/>
    <property type="evidence" value="ECO:0007669"/>
    <property type="project" value="UniProtKB-KW"/>
</dbReference>
<reference evidence="3" key="1">
    <citation type="journal article" date="2014" name="Int. J. Syst. Evol. Microbiol.">
        <title>Complete genome sequence of Corynebacterium casei LMG S-19264T (=DSM 44701T), isolated from a smear-ripened cheese.</title>
        <authorList>
            <consortium name="US DOE Joint Genome Institute (JGI-PGF)"/>
            <person name="Walter F."/>
            <person name="Albersmeier A."/>
            <person name="Kalinowski J."/>
            <person name="Ruckert C."/>
        </authorList>
    </citation>
    <scope>NUCLEOTIDE SEQUENCE</scope>
    <source>
        <strain evidence="3">CGMCC 1.15371</strain>
    </source>
</reference>
<dbReference type="Gene3D" id="1.10.1660.10">
    <property type="match status" value="1"/>
</dbReference>
<evidence type="ECO:0000256" key="1">
    <source>
        <dbReference type="ARBA" id="ARBA00023125"/>
    </source>
</evidence>
<dbReference type="InterPro" id="IPR047057">
    <property type="entry name" value="MerR_fam"/>
</dbReference>
<dbReference type="SUPFAM" id="SSF46955">
    <property type="entry name" value="Putative DNA-binding domain"/>
    <property type="match status" value="1"/>
</dbReference>
<dbReference type="AlphaFoldDB" id="A0A8J2YN18"/>
<dbReference type="EMBL" id="BMIR01000034">
    <property type="protein sequence ID" value="GGE56305.1"/>
    <property type="molecule type" value="Genomic_DNA"/>
</dbReference>
<evidence type="ECO:0000259" key="2">
    <source>
        <dbReference type="PROSITE" id="PS50937"/>
    </source>
</evidence>
<gene>
    <name evidence="3" type="ORF">GCM10011391_39100</name>
</gene>
<dbReference type="PANTHER" id="PTHR30204">
    <property type="entry name" value="REDOX-CYCLING DRUG-SENSING TRANSCRIPTIONAL ACTIVATOR SOXR"/>
    <property type="match status" value="1"/>
</dbReference>
<comment type="caution">
    <text evidence="3">The sequence shown here is derived from an EMBL/GenBank/DDBJ whole genome shotgun (WGS) entry which is preliminary data.</text>
</comment>
<dbReference type="PANTHER" id="PTHR30204:SF95">
    <property type="entry name" value="HTH-TYPE TRANSCRIPTIONAL REGULATOR CUER"/>
    <property type="match status" value="1"/>
</dbReference>
<dbReference type="Pfam" id="PF13411">
    <property type="entry name" value="MerR_1"/>
    <property type="match status" value="1"/>
</dbReference>
<evidence type="ECO:0000313" key="3">
    <source>
        <dbReference type="EMBL" id="GGE56305.1"/>
    </source>
</evidence>
<name>A0A8J2YN18_9BACL</name>
<organism evidence="3 4">
    <name type="scientific">Pullulanibacillus camelliae</name>
    <dbReference type="NCBI Taxonomy" id="1707096"/>
    <lineage>
        <taxon>Bacteria</taxon>
        <taxon>Bacillati</taxon>
        <taxon>Bacillota</taxon>
        <taxon>Bacilli</taxon>
        <taxon>Bacillales</taxon>
        <taxon>Sporolactobacillaceae</taxon>
        <taxon>Pullulanibacillus</taxon>
    </lineage>
</organism>
<dbReference type="SMART" id="SM00422">
    <property type="entry name" value="HTH_MERR"/>
    <property type="match status" value="1"/>
</dbReference>
<accession>A0A8J2YN18</accession>
<dbReference type="Proteomes" id="UP000628775">
    <property type="component" value="Unassembled WGS sequence"/>
</dbReference>
<proteinExistence type="predicted"/>
<evidence type="ECO:0000313" key="4">
    <source>
        <dbReference type="Proteomes" id="UP000628775"/>
    </source>
</evidence>
<dbReference type="GO" id="GO:0003700">
    <property type="term" value="F:DNA-binding transcription factor activity"/>
    <property type="evidence" value="ECO:0007669"/>
    <property type="project" value="InterPro"/>
</dbReference>
<dbReference type="PROSITE" id="PS50937">
    <property type="entry name" value="HTH_MERR_2"/>
    <property type="match status" value="1"/>
</dbReference>
<reference evidence="3" key="2">
    <citation type="submission" date="2020-09" db="EMBL/GenBank/DDBJ databases">
        <authorList>
            <person name="Sun Q."/>
            <person name="Zhou Y."/>
        </authorList>
    </citation>
    <scope>NUCLEOTIDE SEQUENCE</scope>
    <source>
        <strain evidence="3">CGMCC 1.15371</strain>
    </source>
</reference>
<protein>
    <submittedName>
        <fullName evidence="3">Transcriptional regulator</fullName>
    </submittedName>
</protein>
<feature type="domain" description="HTH merR-type" evidence="2">
    <location>
        <begin position="1"/>
        <end position="69"/>
    </location>
</feature>
<dbReference type="RefSeq" id="WP_188698907.1">
    <property type="nucleotide sequence ID" value="NZ_BMIR01000034.1"/>
</dbReference>